<gene>
    <name evidence="1" type="ORF">NP233_g9261</name>
</gene>
<name>A0AAD5YNC4_9AGAR</name>
<dbReference type="Proteomes" id="UP001213000">
    <property type="component" value="Unassembled WGS sequence"/>
</dbReference>
<proteinExistence type="predicted"/>
<accession>A0AAD5YNC4</accession>
<protein>
    <recommendedName>
        <fullName evidence="3">F-box domain-containing protein</fullName>
    </recommendedName>
</protein>
<evidence type="ECO:0000313" key="1">
    <source>
        <dbReference type="EMBL" id="KAJ3562941.1"/>
    </source>
</evidence>
<evidence type="ECO:0000313" key="2">
    <source>
        <dbReference type="Proteomes" id="UP001213000"/>
    </source>
</evidence>
<dbReference type="AlphaFoldDB" id="A0AAD5YNC4"/>
<organism evidence="1 2">
    <name type="scientific">Leucocoprinus birnbaumii</name>
    <dbReference type="NCBI Taxonomy" id="56174"/>
    <lineage>
        <taxon>Eukaryota</taxon>
        <taxon>Fungi</taxon>
        <taxon>Dikarya</taxon>
        <taxon>Basidiomycota</taxon>
        <taxon>Agaricomycotina</taxon>
        <taxon>Agaricomycetes</taxon>
        <taxon>Agaricomycetidae</taxon>
        <taxon>Agaricales</taxon>
        <taxon>Agaricineae</taxon>
        <taxon>Agaricaceae</taxon>
        <taxon>Leucocoprinus</taxon>
    </lineage>
</organism>
<keyword evidence="2" id="KW-1185">Reference proteome</keyword>
<dbReference type="EMBL" id="JANIEX010000813">
    <property type="protein sequence ID" value="KAJ3562941.1"/>
    <property type="molecule type" value="Genomic_DNA"/>
</dbReference>
<dbReference type="SUPFAM" id="SSF52047">
    <property type="entry name" value="RNI-like"/>
    <property type="match status" value="1"/>
</dbReference>
<comment type="caution">
    <text evidence="1">The sequence shown here is derived from an EMBL/GenBank/DDBJ whole genome shotgun (WGS) entry which is preliminary data.</text>
</comment>
<evidence type="ECO:0008006" key="3">
    <source>
        <dbReference type="Google" id="ProtNLM"/>
    </source>
</evidence>
<sequence>MISQSGTFADCPSDILLEILQHILPPAHEYRQRHAELTALRVVCQYWDTVIVTTPHLWSSINIHFPITDIPVPLFHQWLLRSSNAALDISIRDRAPINWTDTEIKHRSKLMLILNSHISRCRTLQLEITTGLLPGLCELSIVDASRLESFEVNMRGIIEESVHARLLQQLTSLSSLRSVTITTHYPLFMSQFLRLSTSSWLNQLCCVKLFCLTTTNQMLELMKGCISATEIALNPVRYSIDSPSSTASQNIPLPHLRKLDLTVTSSNPYHSLTQQFSFPSLASLNISGLTISDIYPTVQRFPPSLASLKLRISNTQKLDINEICTFVRDPNVLRLQFLEIESREYEGWTEYDGWDDMNERPIRQAVEDFNKSKDGSRIIKCNTFSERFKRFLISWADVCNINDRF</sequence>
<reference evidence="1" key="1">
    <citation type="submission" date="2022-07" db="EMBL/GenBank/DDBJ databases">
        <title>Genome Sequence of Leucocoprinus birnbaumii.</title>
        <authorList>
            <person name="Buettner E."/>
        </authorList>
    </citation>
    <scope>NUCLEOTIDE SEQUENCE</scope>
    <source>
        <strain evidence="1">VT141</strain>
    </source>
</reference>